<dbReference type="PROSITE" id="PS51257">
    <property type="entry name" value="PROKAR_LIPOPROTEIN"/>
    <property type="match status" value="1"/>
</dbReference>
<dbReference type="InterPro" id="IPR017687">
    <property type="entry name" value="BamB"/>
</dbReference>
<dbReference type="InterPro" id="IPR018391">
    <property type="entry name" value="PQQ_b-propeller_rpt"/>
</dbReference>
<dbReference type="GO" id="GO:0051205">
    <property type="term" value="P:protein insertion into membrane"/>
    <property type="evidence" value="ECO:0007669"/>
    <property type="project" value="UniProtKB-UniRule"/>
</dbReference>
<evidence type="ECO:0000256" key="3">
    <source>
        <dbReference type="ARBA" id="ARBA00023237"/>
    </source>
</evidence>
<dbReference type="Pfam" id="PF13360">
    <property type="entry name" value="PQQ_2"/>
    <property type="match status" value="1"/>
</dbReference>
<keyword evidence="4" id="KW-0564">Palmitate</keyword>
<dbReference type="Proteomes" id="UP000462362">
    <property type="component" value="Unassembled WGS sequence"/>
</dbReference>
<dbReference type="InterPro" id="IPR015943">
    <property type="entry name" value="WD40/YVTN_repeat-like_dom_sf"/>
</dbReference>
<dbReference type="NCBIfam" id="TIGR03300">
    <property type="entry name" value="assembly_YfgL"/>
    <property type="match status" value="1"/>
</dbReference>
<keyword evidence="1 4" id="KW-0732">Signal</keyword>
<protein>
    <recommendedName>
        <fullName evidence="4">Outer membrane protein assembly factor BamB</fullName>
    </recommendedName>
</protein>
<keyword evidence="2 4" id="KW-0472">Membrane</keyword>
<dbReference type="EMBL" id="WNCL01000037">
    <property type="protein sequence ID" value="MTU43954.1"/>
    <property type="molecule type" value="Genomic_DNA"/>
</dbReference>
<feature type="signal peptide" evidence="5">
    <location>
        <begin position="1"/>
        <end position="24"/>
    </location>
</feature>
<accession>A0A6I3SCB4</accession>
<evidence type="ECO:0000256" key="4">
    <source>
        <dbReference type="HAMAP-Rule" id="MF_00923"/>
    </source>
</evidence>
<dbReference type="InterPro" id="IPR002372">
    <property type="entry name" value="PQQ_rpt_dom"/>
</dbReference>
<dbReference type="SMART" id="SM00564">
    <property type="entry name" value="PQQ"/>
    <property type="match status" value="6"/>
</dbReference>
<comment type="subunit">
    <text evidence="4">Part of the Bam complex.</text>
</comment>
<evidence type="ECO:0000256" key="5">
    <source>
        <dbReference type="SAM" id="SignalP"/>
    </source>
</evidence>
<dbReference type="GO" id="GO:0043165">
    <property type="term" value="P:Gram-negative-bacterium-type cell outer membrane assembly"/>
    <property type="evidence" value="ECO:0007669"/>
    <property type="project" value="UniProtKB-UniRule"/>
</dbReference>
<sequence length="371" mass="39582">MSTKLKIAAAVAAAVLLSACSSPKHEPMPLVKFTPSMEVTEVWSKGLSSAEGFLVPAVYDDMVFAAGGKTLTRLNARTGETEWSVSFNSPITGGVGSDGYVTAVGLWDGNLEVVDAEGKVSWEKKLTTELASPPVVSHGLVIARTMDTRVSAFEASSGELQWTYQRSQPALTVRLPTRMLAHDNFLLVGQPNGHIVILDIASGKPMFEFQVAQAKGVTEVERLVDVVGAPAFSDNLVCAAAFQGAVTCVDSTNGQTRWTQKIDAVAGPAIDEDNVYAVSVNGEVQAFYRESGEQRWSNKTMLYRGLSAPVVFPGAVAVGDEDGYVHFLSPRTGEEMARVRLSGPIVTQAQPFSAGAIFQTSKGDVAYLSNR</sequence>
<name>A0A6I3SCB4_9BURK</name>
<dbReference type="SUPFAM" id="SSF50998">
    <property type="entry name" value="Quinoprotein alcohol dehydrogenase-like"/>
    <property type="match status" value="1"/>
</dbReference>
<dbReference type="InterPro" id="IPR011047">
    <property type="entry name" value="Quinoprotein_ADH-like_sf"/>
</dbReference>
<evidence type="ECO:0000256" key="1">
    <source>
        <dbReference type="ARBA" id="ARBA00022729"/>
    </source>
</evidence>
<keyword evidence="3 4" id="KW-0998">Cell outer membrane</keyword>
<dbReference type="PANTHER" id="PTHR34512:SF30">
    <property type="entry name" value="OUTER MEMBRANE PROTEIN ASSEMBLY FACTOR BAMB"/>
    <property type="match status" value="1"/>
</dbReference>
<comment type="function">
    <text evidence="4">Part of the outer membrane protein assembly complex, which is involved in assembly and insertion of beta-barrel proteins into the outer membrane.</text>
</comment>
<feature type="chain" id="PRO_5031680579" description="Outer membrane protein assembly factor BamB" evidence="5">
    <location>
        <begin position="25"/>
        <end position="371"/>
    </location>
</feature>
<comment type="subcellular location">
    <subcellularLocation>
        <location evidence="4">Cell outer membrane</location>
        <topology evidence="4">Lipid-anchor</topology>
    </subcellularLocation>
</comment>
<dbReference type="HAMAP" id="MF_00923">
    <property type="entry name" value="OM_assembly_BamB"/>
    <property type="match status" value="1"/>
</dbReference>
<proteinExistence type="inferred from homology"/>
<dbReference type="Gene3D" id="2.130.10.10">
    <property type="entry name" value="YVTN repeat-like/Quinoprotein amine dehydrogenase"/>
    <property type="match status" value="1"/>
</dbReference>
<feature type="domain" description="Pyrrolo-quinoline quinone repeat" evidence="6">
    <location>
        <begin position="69"/>
        <end position="298"/>
    </location>
</feature>
<dbReference type="RefSeq" id="WP_008811555.1">
    <property type="nucleotide sequence ID" value="NZ_CAJUON010000016.1"/>
</dbReference>
<keyword evidence="4" id="KW-0449">Lipoprotein</keyword>
<evidence type="ECO:0000313" key="8">
    <source>
        <dbReference type="Proteomes" id="UP000462362"/>
    </source>
</evidence>
<dbReference type="GeneID" id="43348436"/>
<organism evidence="7 8">
    <name type="scientific">Parasutterella excrementihominis</name>
    <dbReference type="NCBI Taxonomy" id="487175"/>
    <lineage>
        <taxon>Bacteria</taxon>
        <taxon>Pseudomonadati</taxon>
        <taxon>Pseudomonadota</taxon>
        <taxon>Betaproteobacteria</taxon>
        <taxon>Burkholderiales</taxon>
        <taxon>Sutterellaceae</taxon>
        <taxon>Parasutterella</taxon>
    </lineage>
</organism>
<comment type="similarity">
    <text evidence="4">Belongs to the BamB family.</text>
</comment>
<dbReference type="PANTHER" id="PTHR34512">
    <property type="entry name" value="CELL SURFACE PROTEIN"/>
    <property type="match status" value="1"/>
</dbReference>
<evidence type="ECO:0000313" key="7">
    <source>
        <dbReference type="EMBL" id="MTU43954.1"/>
    </source>
</evidence>
<reference evidence="7 8" key="1">
    <citation type="journal article" date="2019" name="Nat. Med.">
        <title>A library of human gut bacterial isolates paired with longitudinal multiomics data enables mechanistic microbiome research.</title>
        <authorList>
            <person name="Poyet M."/>
            <person name="Groussin M."/>
            <person name="Gibbons S.M."/>
            <person name="Avila-Pacheco J."/>
            <person name="Jiang X."/>
            <person name="Kearney S.M."/>
            <person name="Perrotta A.R."/>
            <person name="Berdy B."/>
            <person name="Zhao S."/>
            <person name="Lieberman T.D."/>
            <person name="Swanson P.K."/>
            <person name="Smith M."/>
            <person name="Roesemann S."/>
            <person name="Alexander J.E."/>
            <person name="Rich S.A."/>
            <person name="Livny J."/>
            <person name="Vlamakis H."/>
            <person name="Clish C."/>
            <person name="Bullock K."/>
            <person name="Deik A."/>
            <person name="Scott J."/>
            <person name="Pierce K.A."/>
            <person name="Xavier R.J."/>
            <person name="Alm E.J."/>
        </authorList>
    </citation>
    <scope>NUCLEOTIDE SEQUENCE [LARGE SCALE GENOMIC DNA]</scope>
    <source>
        <strain evidence="7 8">BIOML-A2</strain>
    </source>
</reference>
<dbReference type="AlphaFoldDB" id="A0A6I3SCB4"/>
<gene>
    <name evidence="4 7" type="primary">bamB</name>
    <name evidence="7" type="ORF">GMD42_10095</name>
</gene>
<evidence type="ECO:0000256" key="2">
    <source>
        <dbReference type="ARBA" id="ARBA00023136"/>
    </source>
</evidence>
<dbReference type="GO" id="GO:0009279">
    <property type="term" value="C:cell outer membrane"/>
    <property type="evidence" value="ECO:0007669"/>
    <property type="project" value="UniProtKB-SubCell"/>
</dbReference>
<comment type="caution">
    <text evidence="7">The sequence shown here is derived from an EMBL/GenBank/DDBJ whole genome shotgun (WGS) entry which is preliminary data.</text>
</comment>
<evidence type="ECO:0000259" key="6">
    <source>
        <dbReference type="Pfam" id="PF13360"/>
    </source>
</evidence>